<dbReference type="SUPFAM" id="SSF52518">
    <property type="entry name" value="Thiamin diphosphate-binding fold (THDP-binding)"/>
    <property type="match status" value="1"/>
</dbReference>
<comment type="similarity">
    <text evidence="2">Belongs to the TPP enzyme family.</text>
</comment>
<evidence type="ECO:0000313" key="3">
    <source>
        <dbReference type="EMBL" id="CAF5222119.1"/>
    </source>
</evidence>
<dbReference type="GO" id="GO:0003984">
    <property type="term" value="F:acetolactate synthase activity"/>
    <property type="evidence" value="ECO:0007669"/>
    <property type="project" value="TreeGrafter"/>
</dbReference>
<dbReference type="InterPro" id="IPR045229">
    <property type="entry name" value="TPP_enz"/>
</dbReference>
<accession>A0A8S3JTM7</accession>
<reference evidence="3" key="1">
    <citation type="submission" date="2021-02" db="EMBL/GenBank/DDBJ databases">
        <authorList>
            <person name="Nowell W R."/>
        </authorList>
    </citation>
    <scope>NUCLEOTIDE SEQUENCE</scope>
</reference>
<organism evidence="3 4">
    <name type="scientific">Rotaria magnacalcarata</name>
    <dbReference type="NCBI Taxonomy" id="392030"/>
    <lineage>
        <taxon>Eukaryota</taxon>
        <taxon>Metazoa</taxon>
        <taxon>Spiralia</taxon>
        <taxon>Gnathifera</taxon>
        <taxon>Rotifera</taxon>
        <taxon>Eurotatoria</taxon>
        <taxon>Bdelloidea</taxon>
        <taxon>Philodinida</taxon>
        <taxon>Philodinidae</taxon>
        <taxon>Rotaria</taxon>
    </lineage>
</organism>
<evidence type="ECO:0000256" key="2">
    <source>
        <dbReference type="ARBA" id="ARBA00007812"/>
    </source>
</evidence>
<feature type="non-terminal residue" evidence="3">
    <location>
        <position position="1"/>
    </location>
</feature>
<dbReference type="PANTHER" id="PTHR18968:SF166">
    <property type="entry name" value="2-HYDROXYACYL-COA LYASE 2"/>
    <property type="match status" value="1"/>
</dbReference>
<dbReference type="EMBL" id="CAJOBJ010368156">
    <property type="protein sequence ID" value="CAF5222119.1"/>
    <property type="molecule type" value="Genomic_DNA"/>
</dbReference>
<dbReference type="GO" id="GO:0009099">
    <property type="term" value="P:L-valine biosynthetic process"/>
    <property type="evidence" value="ECO:0007669"/>
    <property type="project" value="TreeGrafter"/>
</dbReference>
<dbReference type="GO" id="GO:0050660">
    <property type="term" value="F:flavin adenine dinucleotide binding"/>
    <property type="evidence" value="ECO:0007669"/>
    <property type="project" value="TreeGrafter"/>
</dbReference>
<dbReference type="GO" id="GO:0009097">
    <property type="term" value="P:isoleucine biosynthetic process"/>
    <property type="evidence" value="ECO:0007669"/>
    <property type="project" value="TreeGrafter"/>
</dbReference>
<protein>
    <recommendedName>
        <fullName evidence="5">Thiamine pyrophosphate enzyme N-terminal TPP-binding domain-containing protein</fullName>
    </recommendedName>
</protein>
<dbReference type="CDD" id="cd07035">
    <property type="entry name" value="TPP_PYR_POX_like"/>
    <property type="match status" value="1"/>
</dbReference>
<dbReference type="Gene3D" id="3.40.50.970">
    <property type="match status" value="1"/>
</dbReference>
<evidence type="ECO:0000256" key="1">
    <source>
        <dbReference type="ARBA" id="ARBA00001964"/>
    </source>
</evidence>
<dbReference type="GO" id="GO:0005948">
    <property type="term" value="C:acetolactate synthase complex"/>
    <property type="evidence" value="ECO:0007669"/>
    <property type="project" value="TreeGrafter"/>
</dbReference>
<evidence type="ECO:0000313" key="4">
    <source>
        <dbReference type="Proteomes" id="UP000681720"/>
    </source>
</evidence>
<comment type="caution">
    <text evidence="3">The sequence shown here is derived from an EMBL/GenBank/DDBJ whole genome shotgun (WGS) entry which is preliminary data.</text>
</comment>
<dbReference type="PANTHER" id="PTHR18968">
    <property type="entry name" value="THIAMINE PYROPHOSPHATE ENZYMES"/>
    <property type="match status" value="1"/>
</dbReference>
<sequence length="131" mass="14344">MAESPLLLIGGCAANLSKGRGALQDIDHMSVFKSICKYTISVQRVRQIPKLLREAIFIAQSGTPGPVFVEFPIDVLYPFYLVESELGIKPNAKALTDKIANLYLSTYIRGTFAGAFDKQLVSPIPPQIPYA</sequence>
<dbReference type="AlphaFoldDB" id="A0A8S3JTM7"/>
<proteinExistence type="inferred from homology"/>
<evidence type="ECO:0008006" key="5">
    <source>
        <dbReference type="Google" id="ProtNLM"/>
    </source>
</evidence>
<gene>
    <name evidence="3" type="ORF">GIL414_LOCUS84900</name>
</gene>
<comment type="cofactor">
    <cofactor evidence="1">
        <name>thiamine diphosphate</name>
        <dbReference type="ChEBI" id="CHEBI:58937"/>
    </cofactor>
</comment>
<dbReference type="Proteomes" id="UP000681720">
    <property type="component" value="Unassembled WGS sequence"/>
</dbReference>
<dbReference type="InterPro" id="IPR029061">
    <property type="entry name" value="THDP-binding"/>
</dbReference>
<name>A0A8S3JTM7_9BILA</name>